<dbReference type="PROSITE" id="PS51006">
    <property type="entry name" value="PABS_2"/>
    <property type="match status" value="1"/>
</dbReference>
<dbReference type="InterPro" id="IPR030374">
    <property type="entry name" value="PABS"/>
</dbReference>
<name>A0A7C3WL51_9BACT</name>
<comment type="similarity">
    <text evidence="1">Belongs to the spermidine/spermine synthase family.</text>
</comment>
<evidence type="ECO:0000256" key="5">
    <source>
        <dbReference type="SAM" id="Phobius"/>
    </source>
</evidence>
<feature type="transmembrane region" description="Helical" evidence="5">
    <location>
        <begin position="73"/>
        <end position="95"/>
    </location>
</feature>
<dbReference type="PROSITE" id="PS50850">
    <property type="entry name" value="MFS"/>
    <property type="match status" value="1"/>
</dbReference>
<evidence type="ECO:0000256" key="4">
    <source>
        <dbReference type="PROSITE-ProRule" id="PRU00354"/>
    </source>
</evidence>
<dbReference type="PANTHER" id="PTHR43317:SF1">
    <property type="entry name" value="THERMOSPERMINE SYNTHASE ACAULIS5"/>
    <property type="match status" value="1"/>
</dbReference>
<accession>A0A7C3WL51</accession>
<feature type="transmembrane region" description="Helical" evidence="5">
    <location>
        <begin position="176"/>
        <end position="193"/>
    </location>
</feature>
<feature type="domain" description="Major facilitator superfamily (MFS) profile" evidence="6">
    <location>
        <begin position="552"/>
        <end position="740"/>
    </location>
</feature>
<dbReference type="SUPFAM" id="SSF53335">
    <property type="entry name" value="S-adenosyl-L-methionine-dependent methyltransferases"/>
    <property type="match status" value="1"/>
</dbReference>
<evidence type="ECO:0000259" key="6">
    <source>
        <dbReference type="PROSITE" id="PS50850"/>
    </source>
</evidence>
<protein>
    <recommendedName>
        <fullName evidence="9">Spermidine synthase</fullName>
    </recommendedName>
</protein>
<feature type="transmembrane region" description="Helical" evidence="5">
    <location>
        <begin position="588"/>
        <end position="608"/>
    </location>
</feature>
<keyword evidence="5" id="KW-0812">Transmembrane</keyword>
<organism evidence="8">
    <name type="scientific">Desulfobacca acetoxidans</name>
    <dbReference type="NCBI Taxonomy" id="60893"/>
    <lineage>
        <taxon>Bacteria</taxon>
        <taxon>Pseudomonadati</taxon>
        <taxon>Thermodesulfobacteriota</taxon>
        <taxon>Desulfobaccia</taxon>
        <taxon>Desulfobaccales</taxon>
        <taxon>Desulfobaccaceae</taxon>
        <taxon>Desulfobacca</taxon>
    </lineage>
</organism>
<evidence type="ECO:0000313" key="8">
    <source>
        <dbReference type="EMBL" id="HGB14293.1"/>
    </source>
</evidence>
<feature type="transmembrane region" description="Helical" evidence="5">
    <location>
        <begin position="151"/>
        <end position="169"/>
    </location>
</feature>
<dbReference type="PANTHER" id="PTHR43317">
    <property type="entry name" value="THERMOSPERMINE SYNTHASE ACAULIS5"/>
    <property type="match status" value="1"/>
</dbReference>
<keyword evidence="2 4" id="KW-0808">Transferase</keyword>
<gene>
    <name evidence="8" type="ORF">ENV62_03515</name>
</gene>
<dbReference type="InterPro" id="IPR020846">
    <property type="entry name" value="MFS_dom"/>
</dbReference>
<dbReference type="InterPro" id="IPR029063">
    <property type="entry name" value="SAM-dependent_MTases_sf"/>
</dbReference>
<dbReference type="AlphaFoldDB" id="A0A7C3WL51"/>
<keyword evidence="3 4" id="KW-0620">Polyamine biosynthesis</keyword>
<dbReference type="GO" id="GO:0016740">
    <property type="term" value="F:transferase activity"/>
    <property type="evidence" value="ECO:0007669"/>
    <property type="project" value="UniProtKB-UniRule"/>
</dbReference>
<evidence type="ECO:0000259" key="7">
    <source>
        <dbReference type="PROSITE" id="PS51006"/>
    </source>
</evidence>
<feature type="transmembrane region" description="Helical" evidence="5">
    <location>
        <begin position="199"/>
        <end position="218"/>
    </location>
</feature>
<feature type="transmembrane region" description="Helical" evidence="5">
    <location>
        <begin position="691"/>
        <end position="715"/>
    </location>
</feature>
<comment type="caution">
    <text evidence="8">The sequence shown here is derived from an EMBL/GenBank/DDBJ whole genome shotgun (WGS) entry which is preliminary data.</text>
</comment>
<dbReference type="Gene3D" id="3.40.50.150">
    <property type="entry name" value="Vaccinia Virus protein VP39"/>
    <property type="match status" value="1"/>
</dbReference>
<evidence type="ECO:0000256" key="3">
    <source>
        <dbReference type="ARBA" id="ARBA00023115"/>
    </source>
</evidence>
<feature type="transmembrane region" description="Helical" evidence="5">
    <location>
        <begin position="6"/>
        <end position="28"/>
    </location>
</feature>
<proteinExistence type="inferred from homology"/>
<comment type="caution">
    <text evidence="4">Lacks conserved residue(s) required for the propagation of feature annotation.</text>
</comment>
<dbReference type="EMBL" id="DTHB01000027">
    <property type="protein sequence ID" value="HGB14293.1"/>
    <property type="molecule type" value="Genomic_DNA"/>
</dbReference>
<feature type="transmembrane region" description="Helical" evidence="5">
    <location>
        <begin position="531"/>
        <end position="548"/>
    </location>
</feature>
<feature type="transmembrane region" description="Helical" evidence="5">
    <location>
        <begin position="721"/>
        <end position="739"/>
    </location>
</feature>
<evidence type="ECO:0000256" key="1">
    <source>
        <dbReference type="ARBA" id="ARBA00007867"/>
    </source>
</evidence>
<reference evidence="8" key="1">
    <citation type="journal article" date="2020" name="mSystems">
        <title>Genome- and Community-Level Interaction Insights into Carbon Utilization and Element Cycling Functions of Hydrothermarchaeota in Hydrothermal Sediment.</title>
        <authorList>
            <person name="Zhou Z."/>
            <person name="Liu Y."/>
            <person name="Xu W."/>
            <person name="Pan J."/>
            <person name="Luo Z.H."/>
            <person name="Li M."/>
        </authorList>
    </citation>
    <scope>NUCLEOTIDE SEQUENCE [LARGE SCALE GENOMIC DNA]</scope>
    <source>
        <strain evidence="8">SpSt-776</strain>
    </source>
</reference>
<feature type="transmembrane region" description="Helical" evidence="5">
    <location>
        <begin position="653"/>
        <end position="679"/>
    </location>
</feature>
<dbReference type="GO" id="GO:0022857">
    <property type="term" value="F:transmembrane transporter activity"/>
    <property type="evidence" value="ECO:0007669"/>
    <property type="project" value="InterPro"/>
</dbReference>
<keyword evidence="5" id="KW-0472">Membrane</keyword>
<feature type="transmembrane region" description="Helical" evidence="5">
    <location>
        <begin position="40"/>
        <end position="61"/>
    </location>
</feature>
<dbReference type="CDD" id="cd02440">
    <property type="entry name" value="AdoMet_MTases"/>
    <property type="match status" value="1"/>
</dbReference>
<evidence type="ECO:0000256" key="2">
    <source>
        <dbReference type="ARBA" id="ARBA00022679"/>
    </source>
</evidence>
<feature type="transmembrane region" description="Helical" evidence="5">
    <location>
        <begin position="107"/>
        <end position="131"/>
    </location>
</feature>
<dbReference type="Pfam" id="PF01564">
    <property type="entry name" value="Spermine_synth"/>
    <property type="match status" value="1"/>
</dbReference>
<dbReference type="GO" id="GO:0006596">
    <property type="term" value="P:polyamine biosynthetic process"/>
    <property type="evidence" value="ECO:0007669"/>
    <property type="project" value="UniProtKB-UniRule"/>
</dbReference>
<keyword evidence="5" id="KW-1133">Transmembrane helix</keyword>
<feature type="domain" description="PABS" evidence="7">
    <location>
        <begin position="212"/>
        <end position="449"/>
    </location>
</feature>
<feature type="transmembrane region" description="Helical" evidence="5">
    <location>
        <begin position="560"/>
        <end position="582"/>
    </location>
</feature>
<sequence>MPFPRAAVLWGSVLAYGGGALAGQVLILRELLVLCQGQELKLALGLWCWLFWTGMGSLAGGRLAARHFPGPNSLAFCLFLLGSLLPGTVLAARLLPELLAIPAGQSLGPGTALLLFLGLLAPFGLISGGFFPFACAVQNSLEPRGAVARVYATEALGAAIGIVLLQAVLMGRYANLPLSLGAGLALVSVAALSSRRLTFFGGVLALGIALLFAPPLDWQSRRWQWPGRQVVATGDSPYALLTVTREKEQLTFFANHVWHFTYPDPFSAEPSVHLALLEHPHPERVLLLGGGAPLISEALKHHSIHRLHYVELDPDLVRLAARFVPEAAHYLDGNPRVKIFYQDARRFLTLTDACYDVIIMNLPEPTNAQLNRYYSQEFFRSVARHLSPGGVFSFALGGGGGAGLNPARAAYLALGYNTLRCVFPEVLPFPGDPVRFFASPTEGALVADPEILISRLKARQLDLLYVREYYLRSELAHSRQQFLAAILRQQPLEVNSDLNPRGFFYDLVLTGSREGFPGAAIWLFLKGLPPAVPWIGLGFLCLVLWLSLRKRPVLCCLSQIVVMGLGTMGMEIAVLVLYQIYLGYLYRQLGLLIAAFMLGLAAGGIFWLRFPRGPGPLKRHLAGLQLTLAALALLLPALSAIPEAGPVLPEIAWQGGLLLLLALAGFAGGGIFSLSAALWRQIRPATAWEGGLLYAVDLLGATLGTLGMSLVALPVWGIGPALWGLAALHAFAAASIAGWR</sequence>
<feature type="transmembrane region" description="Helical" evidence="5">
    <location>
        <begin position="620"/>
        <end position="641"/>
    </location>
</feature>
<evidence type="ECO:0008006" key="9">
    <source>
        <dbReference type="Google" id="ProtNLM"/>
    </source>
</evidence>